<reference evidence="1 2" key="1">
    <citation type="submission" date="2020-08" db="EMBL/GenBank/DDBJ databases">
        <title>Genome sequence of Sphingomonas lutea KCTC 23642T.</title>
        <authorList>
            <person name="Hyun D.-W."/>
            <person name="Bae J.-W."/>
        </authorList>
    </citation>
    <scope>NUCLEOTIDE SEQUENCE [LARGE SCALE GENOMIC DNA]</scope>
    <source>
        <strain evidence="1 2">KCTC 23642</strain>
    </source>
</reference>
<proteinExistence type="predicted"/>
<keyword evidence="2" id="KW-1185">Reference proteome</keyword>
<gene>
    <name evidence="1" type="ORF">H9L13_06345</name>
</gene>
<evidence type="ECO:0000313" key="1">
    <source>
        <dbReference type="EMBL" id="QNN68562.1"/>
    </source>
</evidence>
<accession>A0A7G9SL37</accession>
<dbReference type="AlphaFoldDB" id="A0A7G9SL37"/>
<protein>
    <submittedName>
        <fullName evidence="1">Uncharacterized protein</fullName>
    </submittedName>
</protein>
<dbReference type="Proteomes" id="UP000515971">
    <property type="component" value="Chromosome"/>
</dbReference>
<organism evidence="1 2">
    <name type="scientific">Sphingomonas lutea</name>
    <dbReference type="NCBI Taxonomy" id="1045317"/>
    <lineage>
        <taxon>Bacteria</taxon>
        <taxon>Pseudomonadati</taxon>
        <taxon>Pseudomonadota</taxon>
        <taxon>Alphaproteobacteria</taxon>
        <taxon>Sphingomonadales</taxon>
        <taxon>Sphingomonadaceae</taxon>
        <taxon>Sphingomonas</taxon>
    </lineage>
</organism>
<dbReference type="KEGG" id="slut:H9L13_06345"/>
<evidence type="ECO:0000313" key="2">
    <source>
        <dbReference type="Proteomes" id="UP000515971"/>
    </source>
</evidence>
<sequence>MALTVLSGCRTRGDFVDGGVYAIRSSCPIAAVPAGTGDVTLFNPAGSTDSTAIDVTAAISDVRAVCQEAGADMVSTVTFTVTALRRDAGPARQVVLPYFDVALQGGSRIVAKRVGQAVINFPAGSLHGWTRVQASIRVNRAAATLPANVRAILTRPRKAGDTQAAVDPLADPGVRAAVANATFEHLVGFQLTQDQLRYNATR</sequence>
<dbReference type="EMBL" id="CP060718">
    <property type="protein sequence ID" value="QNN68562.1"/>
    <property type="molecule type" value="Genomic_DNA"/>
</dbReference>
<name>A0A7G9SL37_9SPHN</name>